<dbReference type="EMBL" id="CP012332">
    <property type="protein sequence ID" value="AKU92110.1"/>
    <property type="molecule type" value="Genomic_DNA"/>
</dbReference>
<organism evidence="1 2">
    <name type="scientific">Vulgatibacter incomptus</name>
    <dbReference type="NCBI Taxonomy" id="1391653"/>
    <lineage>
        <taxon>Bacteria</taxon>
        <taxon>Pseudomonadati</taxon>
        <taxon>Myxococcota</taxon>
        <taxon>Myxococcia</taxon>
        <taxon>Myxococcales</taxon>
        <taxon>Cystobacterineae</taxon>
        <taxon>Vulgatibacteraceae</taxon>
        <taxon>Vulgatibacter</taxon>
    </lineage>
</organism>
<dbReference type="GO" id="GO:0016787">
    <property type="term" value="F:hydrolase activity"/>
    <property type="evidence" value="ECO:0007669"/>
    <property type="project" value="UniProtKB-KW"/>
</dbReference>
<dbReference type="AlphaFoldDB" id="A0A0K1PF14"/>
<dbReference type="SUPFAM" id="SSF63829">
    <property type="entry name" value="Calcium-dependent phosphotriesterase"/>
    <property type="match status" value="1"/>
</dbReference>
<proteinExistence type="predicted"/>
<evidence type="ECO:0000313" key="2">
    <source>
        <dbReference type="Proteomes" id="UP000055590"/>
    </source>
</evidence>
<sequence>MKSRTLALGLLALTNVGCGGSRPPEAIPNDGGPVRGAFFRPLDAKDSPTANLFAIWGDGAGSIWAAGEGGRIARLQDGAWEAMETPVDRDLRSIWGRAPDDVYAVGVGGAILHFRPDPDEGGEPVWVAEAAPVEVDLNAVAGGGGRIYAAGAEGTILSRDEDGVWTVVPPVTFETINGLMVDGSGRGLAVGNLGLLLRGDQAGVWRRQRLDGINLALRAVWGPDTSSFYAVGLDGTILRGSPDGDVESIPGAPKVFLRDVRGTSMGDAWVVGWGGTVVHLDGRRAEIVANVTDYRLEGVWGGWELDPESGEGLVRFYVVGVNGTVLAGP</sequence>
<accession>A0A0K1PF14</accession>
<keyword evidence="2" id="KW-1185">Reference proteome</keyword>
<dbReference type="KEGG" id="vin:AKJ08_2497"/>
<dbReference type="RefSeq" id="WP_050726325.1">
    <property type="nucleotide sequence ID" value="NZ_CP012332.1"/>
</dbReference>
<dbReference type="OrthoDB" id="8093255at2"/>
<keyword evidence="1" id="KW-0378">Hydrolase</keyword>
<name>A0A0K1PF14_9BACT</name>
<reference evidence="1 2" key="1">
    <citation type="submission" date="2015-08" db="EMBL/GenBank/DDBJ databases">
        <authorList>
            <person name="Babu N.S."/>
            <person name="Beckwith C.J."/>
            <person name="Beseler K.G."/>
            <person name="Brison A."/>
            <person name="Carone J.V."/>
            <person name="Caskin T.P."/>
            <person name="Diamond M."/>
            <person name="Durham M.E."/>
            <person name="Foxe J.M."/>
            <person name="Go M."/>
            <person name="Henderson B.A."/>
            <person name="Jones I.B."/>
            <person name="McGettigan J.A."/>
            <person name="Micheletti S.J."/>
            <person name="Nasrallah M.E."/>
            <person name="Ortiz D."/>
            <person name="Piller C.R."/>
            <person name="Privatt S.R."/>
            <person name="Schneider S.L."/>
            <person name="Sharp S."/>
            <person name="Smith T.C."/>
            <person name="Stanton J.D."/>
            <person name="Ullery H.E."/>
            <person name="Wilson R.J."/>
            <person name="Serrano M.G."/>
            <person name="Buck G."/>
            <person name="Lee V."/>
            <person name="Wang Y."/>
            <person name="Carvalho R."/>
            <person name="Voegtly L."/>
            <person name="Shi R."/>
            <person name="Duckworth R."/>
            <person name="Johnson A."/>
            <person name="Loviza R."/>
            <person name="Walstead R."/>
            <person name="Shah Z."/>
            <person name="Kiflezghi M."/>
            <person name="Wade K."/>
            <person name="Ball S.L."/>
            <person name="Bradley K.W."/>
            <person name="Asai D.J."/>
            <person name="Bowman C.A."/>
            <person name="Russell D.A."/>
            <person name="Pope W.H."/>
            <person name="Jacobs-Sera D."/>
            <person name="Hendrix R.W."/>
            <person name="Hatfull G.F."/>
        </authorList>
    </citation>
    <scope>NUCLEOTIDE SEQUENCE [LARGE SCALE GENOMIC DNA]</scope>
    <source>
        <strain evidence="1 2">DSM 27710</strain>
    </source>
</reference>
<dbReference type="Proteomes" id="UP000055590">
    <property type="component" value="Chromosome"/>
</dbReference>
<dbReference type="STRING" id="1391653.AKJ08_2497"/>
<protein>
    <submittedName>
        <fullName evidence="1">Glycosyl hydrolase, BNR repeat protein</fullName>
    </submittedName>
</protein>
<gene>
    <name evidence="1" type="ORF">AKJ08_2497</name>
</gene>
<evidence type="ECO:0000313" key="1">
    <source>
        <dbReference type="EMBL" id="AKU92110.1"/>
    </source>
</evidence>